<feature type="domain" description="Fido" evidence="1">
    <location>
        <begin position="173"/>
        <end position="294"/>
    </location>
</feature>
<gene>
    <name evidence="2" type="ORF">QWM81_19315</name>
</gene>
<dbReference type="InterPro" id="IPR003812">
    <property type="entry name" value="Fido"/>
</dbReference>
<dbReference type="Proteomes" id="UP001174050">
    <property type="component" value="Unassembled WGS sequence"/>
</dbReference>
<comment type="caution">
    <text evidence="2">The sequence shown here is derived from an EMBL/GenBank/DDBJ whole genome shotgun (WGS) entry which is preliminary data.</text>
</comment>
<dbReference type="EMBL" id="JAUEPL010000029">
    <property type="protein sequence ID" value="MDN3296170.1"/>
    <property type="molecule type" value="Genomic_DNA"/>
</dbReference>
<dbReference type="InterPro" id="IPR036597">
    <property type="entry name" value="Fido-like_dom_sf"/>
</dbReference>
<name>A0ABT7Z9Q4_9ACTN</name>
<reference evidence="2" key="1">
    <citation type="submission" date="2023-06" db="EMBL/GenBank/DDBJ databases">
        <title>WGS-Sequencing of Streptomyces ficellus isolate 21 collected from sand in Gara Djebilet Iron Mine in Algeria.</title>
        <authorList>
            <person name="Zegers G.P."/>
            <person name="Gomez A."/>
            <person name="Gueddou A."/>
            <person name="Zahara A.F."/>
            <person name="Worth M."/>
            <person name="Sevigny J.L."/>
            <person name="Tisa L."/>
        </authorList>
    </citation>
    <scope>NUCLEOTIDE SEQUENCE</scope>
    <source>
        <strain evidence="2">AS11</strain>
    </source>
</reference>
<evidence type="ECO:0000259" key="1">
    <source>
        <dbReference type="PROSITE" id="PS51459"/>
    </source>
</evidence>
<evidence type="ECO:0000313" key="2">
    <source>
        <dbReference type="EMBL" id="MDN3296170.1"/>
    </source>
</evidence>
<dbReference type="Gene3D" id="1.10.3290.10">
    <property type="entry name" value="Fido-like domain"/>
    <property type="match status" value="1"/>
</dbReference>
<protein>
    <submittedName>
        <fullName evidence="2">Oxidoreductase</fullName>
    </submittedName>
</protein>
<proteinExistence type="predicted"/>
<sequence length="318" mass="32156">MSTSAADPSPSSRRGDPLLALGALPGVPEAVDSVRKAVDRVYGHRVMRRRGNEVTSEAALRGARASAALSGADWALEEVRRRTDFGGDEEARTVGAALRLSAEAGQLLSIWRQSPLRVLARLHLVAAAHPTRSSDIAGPGAASASVGAGAGAGGLAAGGDVAGVAGAGDSVGRPRRDGEAVHEPLIEAPLPDATEVAGRLEGLADLIVAGSSAPALVMAAVVHGELLALRPFTSYSGLVARAAERIVLIGSGLDPKAICPAEVGHAEQGRAAYVAAFEGYLSGTPEGMAAWIAHCGRAVELGVRESTAVCEALQRGAA</sequence>
<keyword evidence="3" id="KW-1185">Reference proteome</keyword>
<organism evidence="2 3">
    <name type="scientific">Streptomyces ficellus</name>
    <dbReference type="NCBI Taxonomy" id="1977088"/>
    <lineage>
        <taxon>Bacteria</taxon>
        <taxon>Bacillati</taxon>
        <taxon>Actinomycetota</taxon>
        <taxon>Actinomycetes</taxon>
        <taxon>Kitasatosporales</taxon>
        <taxon>Streptomycetaceae</taxon>
        <taxon>Streptomyces</taxon>
    </lineage>
</organism>
<accession>A0ABT7Z9Q4</accession>
<dbReference type="PROSITE" id="PS51459">
    <property type="entry name" value="FIDO"/>
    <property type="match status" value="1"/>
</dbReference>
<dbReference type="RefSeq" id="WP_290113369.1">
    <property type="nucleotide sequence ID" value="NZ_JAUEPL010000029.1"/>
</dbReference>
<evidence type="ECO:0000313" key="3">
    <source>
        <dbReference type="Proteomes" id="UP001174050"/>
    </source>
</evidence>